<organism evidence="1 2">
    <name type="scientific">Mytilus coruscus</name>
    <name type="common">Sea mussel</name>
    <dbReference type="NCBI Taxonomy" id="42192"/>
    <lineage>
        <taxon>Eukaryota</taxon>
        <taxon>Metazoa</taxon>
        <taxon>Spiralia</taxon>
        <taxon>Lophotrochozoa</taxon>
        <taxon>Mollusca</taxon>
        <taxon>Bivalvia</taxon>
        <taxon>Autobranchia</taxon>
        <taxon>Pteriomorphia</taxon>
        <taxon>Mytilida</taxon>
        <taxon>Mytiloidea</taxon>
        <taxon>Mytilidae</taxon>
        <taxon>Mytilinae</taxon>
        <taxon>Mytilus</taxon>
    </lineage>
</organism>
<dbReference type="AlphaFoldDB" id="A0A6J8EQZ0"/>
<proteinExistence type="predicted"/>
<evidence type="ECO:0008006" key="3">
    <source>
        <dbReference type="Google" id="ProtNLM"/>
    </source>
</evidence>
<sequence>MMISNDVFGLTIRQFERVYKACLERRKRKEQWIINLRYPDKSSNEYLEYLENCNNSHTVKAIGTEIDIRTRQRLFILKDIFDNALWTYGTRISSGSLAEGLDLPGSDIDIMWVKDDANVIQNVSNIKYPIQNTTFLMETDIDYPGFVRLRCVATEQDDLLFVTSKGIDVPVTVEKIKEKIFKSKCLRLYVSVNGFIESYKQRPLHIRPTTDGGFCKLFTEIKSITTEPTDISSCYKVLTLTESFIKSESSSFTKGVCQNYHARTSQLMRQLLPTPNSIDKTYSMRKCYHRYLQDGTKTDATAGHFNVTLKLIDYILSRLSTDLVYNSISDNKCELNMFNMFNYEQKVHSTMTLNDKMKITIVDNIEQSSLIPMELQMEVEDFSITIPSIVMSHCLRFLCYHHIGNSFNRQQALSYLTMISNCRQLNGLSNTLTILGVCHAIYGHNDIAYHYYDEALQCDYRSAEKRMSKILNILKKLSFL</sequence>
<keyword evidence="2" id="KW-1185">Reference proteome</keyword>
<accession>A0A6J8EQZ0</accession>
<reference evidence="1 2" key="1">
    <citation type="submission" date="2020-06" db="EMBL/GenBank/DDBJ databases">
        <authorList>
            <person name="Li R."/>
            <person name="Bekaert M."/>
        </authorList>
    </citation>
    <scope>NUCLEOTIDE SEQUENCE [LARGE SCALE GENOMIC DNA]</scope>
    <source>
        <strain evidence="2">wild</strain>
    </source>
</reference>
<protein>
    <recommendedName>
        <fullName evidence="3">Mab-21-like nucleotidyltransferase domain-containing protein</fullName>
    </recommendedName>
</protein>
<name>A0A6J8EQZ0_MYTCO</name>
<dbReference type="EMBL" id="CACVKT020009705">
    <property type="protein sequence ID" value="CAC5423029.1"/>
    <property type="molecule type" value="Genomic_DNA"/>
</dbReference>
<dbReference type="Proteomes" id="UP000507470">
    <property type="component" value="Unassembled WGS sequence"/>
</dbReference>
<evidence type="ECO:0000313" key="2">
    <source>
        <dbReference type="Proteomes" id="UP000507470"/>
    </source>
</evidence>
<gene>
    <name evidence="1" type="ORF">MCOR_55039</name>
</gene>
<dbReference type="OrthoDB" id="6054650at2759"/>
<evidence type="ECO:0000313" key="1">
    <source>
        <dbReference type="EMBL" id="CAC5423029.1"/>
    </source>
</evidence>